<organism evidence="5 6">
    <name type="scientific">Trujillonella endophytica</name>
    <dbReference type="NCBI Taxonomy" id="673521"/>
    <lineage>
        <taxon>Bacteria</taxon>
        <taxon>Bacillati</taxon>
        <taxon>Actinomycetota</taxon>
        <taxon>Actinomycetes</taxon>
        <taxon>Geodermatophilales</taxon>
        <taxon>Geodermatophilaceae</taxon>
        <taxon>Trujillonella</taxon>
    </lineage>
</organism>
<feature type="DNA-binding region" description="H-T-H motif" evidence="2">
    <location>
        <begin position="44"/>
        <end position="63"/>
    </location>
</feature>
<dbReference type="AlphaFoldDB" id="A0A1H8WPU7"/>
<proteinExistence type="predicted"/>
<name>A0A1H8WPU7_9ACTN</name>
<evidence type="ECO:0000259" key="4">
    <source>
        <dbReference type="PROSITE" id="PS50977"/>
    </source>
</evidence>
<protein>
    <submittedName>
        <fullName evidence="5">Transcriptional regulator, TetR family</fullName>
    </submittedName>
</protein>
<sequence length="240" mass="27134">MSEDPTSALSPRERAAQTKRARTRERLWEAIQGCFDNVTDRPVSVEEIAREAGISLATLYNLFPTQGRLYHQILHDLVFDVMEKAEQRYQEQPEPMRAALEHFVELTYHRNWLVRSALTNSYGPLGKDNPNYTHFDGLNDGDAEPRRKVDRKAPIVSSPAMWTYMALFGAADPHHIGGAQFREQNPATFTMIEMMASYLVHLVATFDVPDVDQLMQLYKAAVEVDARSTGTAPLGVAEPR</sequence>
<dbReference type="PROSITE" id="PS50977">
    <property type="entry name" value="HTH_TETR_2"/>
    <property type="match status" value="1"/>
</dbReference>
<dbReference type="InterPro" id="IPR001647">
    <property type="entry name" value="HTH_TetR"/>
</dbReference>
<keyword evidence="6" id="KW-1185">Reference proteome</keyword>
<evidence type="ECO:0000256" key="2">
    <source>
        <dbReference type="PROSITE-ProRule" id="PRU00335"/>
    </source>
</evidence>
<dbReference type="EMBL" id="FOEE01000025">
    <property type="protein sequence ID" value="SEP29523.1"/>
    <property type="molecule type" value="Genomic_DNA"/>
</dbReference>
<feature type="domain" description="HTH tetR-type" evidence="4">
    <location>
        <begin position="21"/>
        <end position="81"/>
    </location>
</feature>
<accession>A0A1H8WPU7</accession>
<feature type="region of interest" description="Disordered" evidence="3">
    <location>
        <begin position="1"/>
        <end position="21"/>
    </location>
</feature>
<dbReference type="Proteomes" id="UP000198960">
    <property type="component" value="Unassembled WGS sequence"/>
</dbReference>
<evidence type="ECO:0000256" key="3">
    <source>
        <dbReference type="SAM" id="MobiDB-lite"/>
    </source>
</evidence>
<evidence type="ECO:0000256" key="1">
    <source>
        <dbReference type="ARBA" id="ARBA00023125"/>
    </source>
</evidence>
<dbReference type="GO" id="GO:0003677">
    <property type="term" value="F:DNA binding"/>
    <property type="evidence" value="ECO:0007669"/>
    <property type="project" value="UniProtKB-UniRule"/>
</dbReference>
<dbReference type="Gene3D" id="1.10.357.10">
    <property type="entry name" value="Tetracycline Repressor, domain 2"/>
    <property type="match status" value="1"/>
</dbReference>
<reference evidence="6" key="1">
    <citation type="submission" date="2016-10" db="EMBL/GenBank/DDBJ databases">
        <authorList>
            <person name="Varghese N."/>
            <person name="Submissions S."/>
        </authorList>
    </citation>
    <scope>NUCLEOTIDE SEQUENCE [LARGE SCALE GENOMIC DNA]</scope>
    <source>
        <strain evidence="6">DSM 45413</strain>
    </source>
</reference>
<keyword evidence="1 2" id="KW-0238">DNA-binding</keyword>
<evidence type="ECO:0000313" key="5">
    <source>
        <dbReference type="EMBL" id="SEP29523.1"/>
    </source>
</evidence>
<dbReference type="InterPro" id="IPR009057">
    <property type="entry name" value="Homeodomain-like_sf"/>
</dbReference>
<dbReference type="SUPFAM" id="SSF46689">
    <property type="entry name" value="Homeodomain-like"/>
    <property type="match status" value="1"/>
</dbReference>
<evidence type="ECO:0000313" key="6">
    <source>
        <dbReference type="Proteomes" id="UP000198960"/>
    </source>
</evidence>
<gene>
    <name evidence="5" type="ORF">SAMN05660991_04606</name>
</gene>